<dbReference type="OrthoDB" id="3044499at2759"/>
<organism evidence="1 2">
    <name type="scientific">Ephemerocybe angulata</name>
    <dbReference type="NCBI Taxonomy" id="980116"/>
    <lineage>
        <taxon>Eukaryota</taxon>
        <taxon>Fungi</taxon>
        <taxon>Dikarya</taxon>
        <taxon>Basidiomycota</taxon>
        <taxon>Agaricomycotina</taxon>
        <taxon>Agaricomycetes</taxon>
        <taxon>Agaricomycetidae</taxon>
        <taxon>Agaricales</taxon>
        <taxon>Agaricineae</taxon>
        <taxon>Psathyrellaceae</taxon>
        <taxon>Ephemerocybe</taxon>
    </lineage>
</organism>
<reference evidence="1 2" key="1">
    <citation type="submission" date="2020-07" db="EMBL/GenBank/DDBJ databases">
        <title>Comparative genomics of pyrophilous fungi reveals a link between fire events and developmental genes.</title>
        <authorList>
            <consortium name="DOE Joint Genome Institute"/>
            <person name="Steindorff A.S."/>
            <person name="Carver A."/>
            <person name="Calhoun S."/>
            <person name="Stillman K."/>
            <person name="Liu H."/>
            <person name="Lipzen A."/>
            <person name="Pangilinan J."/>
            <person name="Labutti K."/>
            <person name="Bruns T.D."/>
            <person name="Grigoriev I.V."/>
        </authorList>
    </citation>
    <scope>NUCLEOTIDE SEQUENCE [LARGE SCALE GENOMIC DNA]</scope>
    <source>
        <strain evidence="1 2">CBS 144469</strain>
    </source>
</reference>
<proteinExistence type="predicted"/>
<dbReference type="AlphaFoldDB" id="A0A8H6LVU8"/>
<sequence length="183" mass="20763">MNWYGIAFSHEDAFKLGWDVFYDIMSTKFKVGELQKVMAYNTPVLMRGALCLEQLYSTLCKQRWENSWWNSLAHHILYPDWSSAREKLIEDLTINLGANEDTPTRPYGALRVLQSDLPGIETQGEDTRELGNVLPASEHPGTAVRDMIQSGLWSSPLDTDSSHLLCRHNGLAQRMLLHGAQQS</sequence>
<gene>
    <name evidence="1" type="ORF">DFP72DRAFT_1081672</name>
</gene>
<dbReference type="Proteomes" id="UP000521943">
    <property type="component" value="Unassembled WGS sequence"/>
</dbReference>
<name>A0A8H6LVU8_9AGAR</name>
<evidence type="ECO:0000313" key="2">
    <source>
        <dbReference type="Proteomes" id="UP000521943"/>
    </source>
</evidence>
<accession>A0A8H6LVU8</accession>
<keyword evidence="2" id="KW-1185">Reference proteome</keyword>
<evidence type="ECO:0000313" key="1">
    <source>
        <dbReference type="EMBL" id="KAF6742652.1"/>
    </source>
</evidence>
<protein>
    <submittedName>
        <fullName evidence="1">Uncharacterized protein</fullName>
    </submittedName>
</protein>
<dbReference type="EMBL" id="JACGCI010000177">
    <property type="protein sequence ID" value="KAF6742652.1"/>
    <property type="molecule type" value="Genomic_DNA"/>
</dbReference>
<comment type="caution">
    <text evidence="1">The sequence shown here is derived from an EMBL/GenBank/DDBJ whole genome shotgun (WGS) entry which is preliminary data.</text>
</comment>